<accession>A0A3R7NRU2</accession>
<evidence type="ECO:0000313" key="4">
    <source>
        <dbReference type="Proteomes" id="UP000284403"/>
    </source>
</evidence>
<organism evidence="3 4">
    <name type="scientific">Trypanosoma conorhini</name>
    <dbReference type="NCBI Taxonomy" id="83891"/>
    <lineage>
        <taxon>Eukaryota</taxon>
        <taxon>Discoba</taxon>
        <taxon>Euglenozoa</taxon>
        <taxon>Kinetoplastea</taxon>
        <taxon>Metakinetoplastina</taxon>
        <taxon>Trypanosomatida</taxon>
        <taxon>Trypanosomatidae</taxon>
        <taxon>Trypanosoma</taxon>
    </lineage>
</organism>
<proteinExistence type="predicted"/>
<evidence type="ECO:0000256" key="2">
    <source>
        <dbReference type="SAM" id="MobiDB-lite"/>
    </source>
</evidence>
<gene>
    <name evidence="3" type="ORF">Tco025E_01712</name>
</gene>
<protein>
    <submittedName>
        <fullName evidence="3">Uncharacterized protein</fullName>
    </submittedName>
</protein>
<comment type="caution">
    <text evidence="3">The sequence shown here is derived from an EMBL/GenBank/DDBJ whole genome shotgun (WGS) entry which is preliminary data.</text>
</comment>
<evidence type="ECO:0000313" key="3">
    <source>
        <dbReference type="EMBL" id="RNF26083.1"/>
    </source>
</evidence>
<reference evidence="3 4" key="1">
    <citation type="journal article" date="2018" name="BMC Genomics">
        <title>Genomic comparison of Trypanosoma conorhini and Trypanosoma rangeli to Trypanosoma cruzi strains of high and low virulence.</title>
        <authorList>
            <person name="Bradwell K.R."/>
            <person name="Koparde V.N."/>
            <person name="Matveyev A.V."/>
            <person name="Serrano M.G."/>
            <person name="Alves J.M."/>
            <person name="Parikh H."/>
            <person name="Huang B."/>
            <person name="Lee V."/>
            <person name="Espinosa-Alvarez O."/>
            <person name="Ortiz P.A."/>
            <person name="Costa-Martins A.G."/>
            <person name="Teixeira M.M."/>
            <person name="Buck G.A."/>
        </authorList>
    </citation>
    <scope>NUCLEOTIDE SEQUENCE [LARGE SCALE GENOMIC DNA]</scope>
    <source>
        <strain evidence="3 4">025E</strain>
    </source>
</reference>
<sequence>MRAALRVMKQAGEEGEEVETQSFPLTLHSAVVEEPFVQALILENEAMLLEITLLRRSCRGHAEACRQRAQAAETAARQLLAASEAEARLELCVAWQARLLGGLRATLEEAEGLRKENAALQQVMVNVQRKLGAPEAHSPPVVSEGDVTPARVITAVDCGSKLHAKYNVPLINRADSNSPRVPFCRSRKRGRDSGDGWLSSPAETTPAERGVGQQRT</sequence>
<dbReference type="RefSeq" id="XP_029231289.1">
    <property type="nucleotide sequence ID" value="XM_029368649.1"/>
</dbReference>
<name>A0A3R7NRU2_9TRYP</name>
<dbReference type="OrthoDB" id="250744at2759"/>
<evidence type="ECO:0000256" key="1">
    <source>
        <dbReference type="SAM" id="Coils"/>
    </source>
</evidence>
<dbReference type="GeneID" id="40315323"/>
<dbReference type="AlphaFoldDB" id="A0A3R7NRU2"/>
<feature type="region of interest" description="Disordered" evidence="2">
    <location>
        <begin position="177"/>
        <end position="216"/>
    </location>
</feature>
<keyword evidence="1" id="KW-0175">Coiled coil</keyword>
<dbReference type="EMBL" id="MKKU01000058">
    <property type="protein sequence ID" value="RNF26083.1"/>
    <property type="molecule type" value="Genomic_DNA"/>
</dbReference>
<dbReference type="Proteomes" id="UP000284403">
    <property type="component" value="Unassembled WGS sequence"/>
</dbReference>
<feature type="coiled-coil region" evidence="1">
    <location>
        <begin position="103"/>
        <end position="130"/>
    </location>
</feature>
<keyword evidence="4" id="KW-1185">Reference proteome</keyword>